<keyword evidence="3" id="KW-1185">Reference proteome</keyword>
<keyword evidence="1" id="KW-0472">Membrane</keyword>
<comment type="caution">
    <text evidence="2">The sequence shown here is derived from an EMBL/GenBank/DDBJ whole genome shotgun (WGS) entry which is preliminary data.</text>
</comment>
<organism evidence="2 3">
    <name type="scientific">Ancylobacter vacuolatus</name>
    <dbReference type="NCBI Taxonomy" id="223389"/>
    <lineage>
        <taxon>Bacteria</taxon>
        <taxon>Pseudomonadati</taxon>
        <taxon>Pseudomonadota</taxon>
        <taxon>Alphaproteobacteria</taxon>
        <taxon>Hyphomicrobiales</taxon>
        <taxon>Xanthobacteraceae</taxon>
        <taxon>Ancylobacter</taxon>
    </lineage>
</organism>
<keyword evidence="1" id="KW-0812">Transmembrane</keyword>
<sequence>MSTRLSIAALIFPMASAVLFGAGLVPVMAMTGNADHLSTAFPWIVAGSFLLAAPASWFLAPRLRARVNPHGER</sequence>
<dbReference type="RefSeq" id="WP_307064440.1">
    <property type="nucleotide sequence ID" value="NZ_JAUSUH010000019.1"/>
</dbReference>
<dbReference type="Proteomes" id="UP001238467">
    <property type="component" value="Unassembled WGS sequence"/>
</dbReference>
<evidence type="ECO:0000313" key="3">
    <source>
        <dbReference type="Proteomes" id="UP001238467"/>
    </source>
</evidence>
<name>A0ABU0DP49_9HYPH</name>
<evidence type="ECO:0000313" key="2">
    <source>
        <dbReference type="EMBL" id="MDQ0350150.1"/>
    </source>
</evidence>
<accession>A0ABU0DP49</accession>
<dbReference type="EMBL" id="JAUSUH010000019">
    <property type="protein sequence ID" value="MDQ0350150.1"/>
    <property type="molecule type" value="Genomic_DNA"/>
</dbReference>
<feature type="transmembrane region" description="Helical" evidence="1">
    <location>
        <begin position="7"/>
        <end position="28"/>
    </location>
</feature>
<keyword evidence="1" id="KW-1133">Transmembrane helix</keyword>
<feature type="transmembrane region" description="Helical" evidence="1">
    <location>
        <begin position="40"/>
        <end position="60"/>
    </location>
</feature>
<reference evidence="2 3" key="1">
    <citation type="submission" date="2023-07" db="EMBL/GenBank/DDBJ databases">
        <title>Genomic Encyclopedia of Type Strains, Phase IV (KMG-IV): sequencing the most valuable type-strain genomes for metagenomic binning, comparative biology and taxonomic classification.</title>
        <authorList>
            <person name="Goeker M."/>
        </authorList>
    </citation>
    <scope>NUCLEOTIDE SEQUENCE [LARGE SCALE GENOMIC DNA]</scope>
    <source>
        <strain evidence="2 3">DSM 1277</strain>
    </source>
</reference>
<proteinExistence type="predicted"/>
<protein>
    <submittedName>
        <fullName evidence="2">Multidrug efflux pump subunit AcrB</fullName>
    </submittedName>
</protein>
<evidence type="ECO:0000256" key="1">
    <source>
        <dbReference type="SAM" id="Phobius"/>
    </source>
</evidence>
<gene>
    <name evidence="2" type="ORF">J2S76_004607</name>
</gene>